<protein>
    <submittedName>
        <fullName evidence="2">Uncharacterized protein</fullName>
    </submittedName>
</protein>
<accession>A0A2V1DAH3</accession>
<dbReference type="AlphaFoldDB" id="A0A2V1DAH3"/>
<name>A0A2V1DAH3_9PLEO</name>
<organism evidence="2 3">
    <name type="scientific">Periconia macrospinosa</name>
    <dbReference type="NCBI Taxonomy" id="97972"/>
    <lineage>
        <taxon>Eukaryota</taxon>
        <taxon>Fungi</taxon>
        <taxon>Dikarya</taxon>
        <taxon>Ascomycota</taxon>
        <taxon>Pezizomycotina</taxon>
        <taxon>Dothideomycetes</taxon>
        <taxon>Pleosporomycetidae</taxon>
        <taxon>Pleosporales</taxon>
        <taxon>Massarineae</taxon>
        <taxon>Periconiaceae</taxon>
        <taxon>Periconia</taxon>
    </lineage>
</organism>
<feature type="transmembrane region" description="Helical" evidence="1">
    <location>
        <begin position="20"/>
        <end position="46"/>
    </location>
</feature>
<evidence type="ECO:0000256" key="1">
    <source>
        <dbReference type="SAM" id="Phobius"/>
    </source>
</evidence>
<keyword evidence="1" id="KW-0812">Transmembrane</keyword>
<keyword evidence="1" id="KW-1133">Transmembrane helix</keyword>
<reference evidence="2 3" key="1">
    <citation type="journal article" date="2018" name="Sci. Rep.">
        <title>Comparative genomics provides insights into the lifestyle and reveals functional heterogeneity of dark septate endophytic fungi.</title>
        <authorList>
            <person name="Knapp D.G."/>
            <person name="Nemeth J.B."/>
            <person name="Barry K."/>
            <person name="Hainaut M."/>
            <person name="Henrissat B."/>
            <person name="Johnson J."/>
            <person name="Kuo A."/>
            <person name="Lim J.H.P."/>
            <person name="Lipzen A."/>
            <person name="Nolan M."/>
            <person name="Ohm R.A."/>
            <person name="Tamas L."/>
            <person name="Grigoriev I.V."/>
            <person name="Spatafora J.W."/>
            <person name="Nagy L.G."/>
            <person name="Kovacs G.M."/>
        </authorList>
    </citation>
    <scope>NUCLEOTIDE SEQUENCE [LARGE SCALE GENOMIC DNA]</scope>
    <source>
        <strain evidence="2 3">DSE2036</strain>
    </source>
</reference>
<proteinExistence type="predicted"/>
<keyword evidence="1" id="KW-0472">Membrane</keyword>
<evidence type="ECO:0000313" key="2">
    <source>
        <dbReference type="EMBL" id="PVH95127.1"/>
    </source>
</evidence>
<feature type="non-terminal residue" evidence="2">
    <location>
        <position position="60"/>
    </location>
</feature>
<dbReference type="EMBL" id="KZ805507">
    <property type="protein sequence ID" value="PVH95127.1"/>
    <property type="molecule type" value="Genomic_DNA"/>
</dbReference>
<dbReference type="Proteomes" id="UP000244855">
    <property type="component" value="Unassembled WGS sequence"/>
</dbReference>
<keyword evidence="3" id="KW-1185">Reference proteome</keyword>
<feature type="non-terminal residue" evidence="2">
    <location>
        <position position="1"/>
    </location>
</feature>
<evidence type="ECO:0000313" key="3">
    <source>
        <dbReference type="Proteomes" id="UP000244855"/>
    </source>
</evidence>
<sequence length="60" mass="6530">YSSAYPPPFMSLQSTFANLYSFFSVEILLLSAMAAFEISSFMCTVVPSSNLFSMGRVVSG</sequence>
<gene>
    <name evidence="2" type="ORF">DM02DRAFT_466200</name>
</gene>